<dbReference type="CDD" id="cd17394">
    <property type="entry name" value="MFS_FucP_like"/>
    <property type="match status" value="1"/>
</dbReference>
<dbReference type="AlphaFoldDB" id="A0A4R6IQX5"/>
<comment type="subcellular location">
    <subcellularLocation>
        <location evidence="1">Cell inner membrane</location>
        <topology evidence="1">Multi-pass membrane protein</topology>
    </subcellularLocation>
</comment>
<name>A0A4R6IQX5_9SPHI</name>
<dbReference type="InterPro" id="IPR020846">
    <property type="entry name" value="MFS_dom"/>
</dbReference>
<dbReference type="GO" id="GO:0022857">
    <property type="term" value="F:transmembrane transporter activity"/>
    <property type="evidence" value="ECO:0007669"/>
    <property type="project" value="InterPro"/>
</dbReference>
<feature type="transmembrane region" description="Helical" evidence="6">
    <location>
        <begin position="103"/>
        <end position="122"/>
    </location>
</feature>
<feature type="transmembrane region" description="Helical" evidence="6">
    <location>
        <begin position="388"/>
        <end position="411"/>
    </location>
</feature>
<feature type="transmembrane region" description="Helical" evidence="6">
    <location>
        <begin position="205"/>
        <end position="226"/>
    </location>
</feature>
<evidence type="ECO:0000256" key="6">
    <source>
        <dbReference type="SAM" id="Phobius"/>
    </source>
</evidence>
<dbReference type="PANTHER" id="PTHR43702:SF3">
    <property type="entry name" value="PROTEIN TSGA"/>
    <property type="match status" value="1"/>
</dbReference>
<protein>
    <submittedName>
        <fullName evidence="8">FHS family L-fucose permease-like MFS transporter</fullName>
    </submittedName>
</protein>
<sequence>MCFEPTIAGVHLSNNKMDTTTTVKKGNSLIPLVTMTFLFFMWGFITCMNDILIPHLRAFFQLNFAQSMLVQFAFFGAYFVGSLIYFLISYYKGDPINKIGYKKGIIAGVLLSALGCCLFYPAASLAIYGVFLAALFVLGLGFTILQITANAYVTLLGPEESASSRLNLTQAFNSFGTTIAPVLGGHLIFTLFLQDGKVTADSTRIPYLIFAGILVVLALIISRVKLPSFSSEESSEKGLGALKFPQLRMGVLGIFCYVGAEVGIGSLLISFMAKEDIMNIPEAISKNYLALYWGGAMIGRFLGAISLSSLAQAKKVIYMVVTAALVYLLVFSIVDVTFEQTSFFIIFIVLNIVAFVVGKSAPARTLVLFAGVNIALLLLAVVSKGEMALFPILGIGLFNSIMFSNIYTLAISGLGKYVSQGSSLLIMAILGGALLPLVQGMIADAYGIQHSFFLPAVCYLYILIFGVYCMRKVQVTDQKVNVNH</sequence>
<dbReference type="SUPFAM" id="SSF103473">
    <property type="entry name" value="MFS general substrate transporter"/>
    <property type="match status" value="1"/>
</dbReference>
<dbReference type="EMBL" id="SNWM01000001">
    <property type="protein sequence ID" value="TDO24723.1"/>
    <property type="molecule type" value="Genomic_DNA"/>
</dbReference>
<feature type="transmembrane region" description="Helical" evidence="6">
    <location>
        <begin position="316"/>
        <end position="334"/>
    </location>
</feature>
<feature type="transmembrane region" description="Helical" evidence="6">
    <location>
        <begin position="448"/>
        <end position="469"/>
    </location>
</feature>
<proteinExistence type="predicted"/>
<evidence type="ECO:0000313" key="8">
    <source>
        <dbReference type="EMBL" id="TDO24723.1"/>
    </source>
</evidence>
<dbReference type="InterPro" id="IPR036259">
    <property type="entry name" value="MFS_trans_sf"/>
</dbReference>
<evidence type="ECO:0000256" key="1">
    <source>
        <dbReference type="ARBA" id="ARBA00004429"/>
    </source>
</evidence>
<organism evidence="8 9">
    <name type="scientific">Pedobacter duraquae</name>
    <dbReference type="NCBI Taxonomy" id="425511"/>
    <lineage>
        <taxon>Bacteria</taxon>
        <taxon>Pseudomonadati</taxon>
        <taxon>Bacteroidota</taxon>
        <taxon>Sphingobacteriia</taxon>
        <taxon>Sphingobacteriales</taxon>
        <taxon>Sphingobacteriaceae</taxon>
        <taxon>Pedobacter</taxon>
    </lineage>
</organism>
<dbReference type="InterPro" id="IPR011701">
    <property type="entry name" value="MFS"/>
</dbReference>
<keyword evidence="9" id="KW-1185">Reference proteome</keyword>
<keyword evidence="4 6" id="KW-1133">Transmembrane helix</keyword>
<keyword evidence="3 6" id="KW-0812">Transmembrane</keyword>
<feature type="transmembrane region" description="Helical" evidence="6">
    <location>
        <begin position="289"/>
        <end position="309"/>
    </location>
</feature>
<feature type="transmembrane region" description="Helical" evidence="6">
    <location>
        <begin position="72"/>
        <end position="91"/>
    </location>
</feature>
<feature type="transmembrane region" description="Helical" evidence="6">
    <location>
        <begin position="423"/>
        <end position="442"/>
    </location>
</feature>
<feature type="transmembrane region" description="Helical" evidence="6">
    <location>
        <begin position="365"/>
        <end position="382"/>
    </location>
</feature>
<feature type="transmembrane region" description="Helical" evidence="6">
    <location>
        <begin position="340"/>
        <end position="358"/>
    </location>
</feature>
<keyword evidence="5 6" id="KW-0472">Membrane</keyword>
<keyword evidence="2" id="KW-1003">Cell membrane</keyword>
<accession>A0A4R6IQX5</accession>
<feature type="domain" description="Major facilitator superfamily (MFS) profile" evidence="7">
    <location>
        <begin position="31"/>
        <end position="474"/>
    </location>
</feature>
<feature type="transmembrane region" description="Helical" evidence="6">
    <location>
        <begin position="128"/>
        <end position="153"/>
    </location>
</feature>
<dbReference type="PANTHER" id="PTHR43702">
    <property type="entry name" value="L-FUCOSE-PROTON SYMPORTER"/>
    <property type="match status" value="1"/>
</dbReference>
<evidence type="ECO:0000256" key="4">
    <source>
        <dbReference type="ARBA" id="ARBA00022989"/>
    </source>
</evidence>
<dbReference type="InterPro" id="IPR050375">
    <property type="entry name" value="MFS_TsgA-like"/>
</dbReference>
<dbReference type="PROSITE" id="PS50850">
    <property type="entry name" value="MFS"/>
    <property type="match status" value="1"/>
</dbReference>
<evidence type="ECO:0000313" key="9">
    <source>
        <dbReference type="Proteomes" id="UP000295499"/>
    </source>
</evidence>
<dbReference type="Gene3D" id="1.20.1250.20">
    <property type="entry name" value="MFS general substrate transporter like domains"/>
    <property type="match status" value="2"/>
</dbReference>
<evidence type="ECO:0000259" key="7">
    <source>
        <dbReference type="PROSITE" id="PS50850"/>
    </source>
</evidence>
<feature type="transmembrane region" description="Helical" evidence="6">
    <location>
        <begin position="29"/>
        <end position="52"/>
    </location>
</feature>
<dbReference type="Pfam" id="PF07690">
    <property type="entry name" value="MFS_1"/>
    <property type="match status" value="1"/>
</dbReference>
<evidence type="ECO:0000256" key="2">
    <source>
        <dbReference type="ARBA" id="ARBA00022475"/>
    </source>
</evidence>
<comment type="caution">
    <text evidence="8">The sequence shown here is derived from an EMBL/GenBank/DDBJ whole genome shotgun (WGS) entry which is preliminary data.</text>
</comment>
<evidence type="ECO:0000256" key="5">
    <source>
        <dbReference type="ARBA" id="ARBA00023136"/>
    </source>
</evidence>
<feature type="transmembrane region" description="Helical" evidence="6">
    <location>
        <begin position="174"/>
        <end position="193"/>
    </location>
</feature>
<evidence type="ECO:0000256" key="3">
    <source>
        <dbReference type="ARBA" id="ARBA00022692"/>
    </source>
</evidence>
<dbReference type="Proteomes" id="UP000295499">
    <property type="component" value="Unassembled WGS sequence"/>
</dbReference>
<reference evidence="8 9" key="1">
    <citation type="submission" date="2019-03" db="EMBL/GenBank/DDBJ databases">
        <title>Genomic Encyclopedia of Archaeal and Bacterial Type Strains, Phase II (KMG-II): from individual species to whole genera.</title>
        <authorList>
            <person name="Goeker M."/>
        </authorList>
    </citation>
    <scope>NUCLEOTIDE SEQUENCE [LARGE SCALE GENOMIC DNA]</scope>
    <source>
        <strain evidence="8 9">DSM 19034</strain>
    </source>
</reference>
<dbReference type="GO" id="GO:0005886">
    <property type="term" value="C:plasma membrane"/>
    <property type="evidence" value="ECO:0007669"/>
    <property type="project" value="UniProtKB-SubCell"/>
</dbReference>
<feature type="transmembrane region" description="Helical" evidence="6">
    <location>
        <begin position="247"/>
        <end position="269"/>
    </location>
</feature>
<gene>
    <name evidence="8" type="ORF">CLV32_1016</name>
</gene>